<keyword evidence="2" id="KW-1185">Reference proteome</keyword>
<evidence type="ECO:0000313" key="2">
    <source>
        <dbReference type="Proteomes" id="UP000814128"/>
    </source>
</evidence>
<gene>
    <name evidence="1" type="ORF">K488DRAFT_61828</name>
</gene>
<proteinExistence type="predicted"/>
<evidence type="ECO:0000313" key="1">
    <source>
        <dbReference type="EMBL" id="KAI0027361.1"/>
    </source>
</evidence>
<sequence length="303" mass="34249">MPCLHRPTSPSHRLLVPLALLDLHVGDDDLTANKDYKHVAFKHMRNTLLCKKGMLILGVYLTPSVLWLHLRDENHSLRHINSVLDVADKQNVELAYRLLRDLWSLPQASLARGDPYVQARDALHLFGDLCHHLIFPYICVDLSLSEQLEHLSCAAHIALALFHYGNAKAAFLPIPLFVDIMVMIKNMFFCVAKVKIDRPDSNFYVILLGTDRLESLFGILHTMVGNDANLDVQQLALRISGATDIANIFARYPEWAQGPRRLRIPALTRERQAVEGVNHISPRHWHGDVRVCSVTLATAWKSG</sequence>
<dbReference type="EMBL" id="MU273923">
    <property type="protein sequence ID" value="KAI0027361.1"/>
    <property type="molecule type" value="Genomic_DNA"/>
</dbReference>
<protein>
    <submittedName>
        <fullName evidence="1">Uncharacterized protein</fullName>
    </submittedName>
</protein>
<organism evidence="1 2">
    <name type="scientific">Vararia minispora EC-137</name>
    <dbReference type="NCBI Taxonomy" id="1314806"/>
    <lineage>
        <taxon>Eukaryota</taxon>
        <taxon>Fungi</taxon>
        <taxon>Dikarya</taxon>
        <taxon>Basidiomycota</taxon>
        <taxon>Agaricomycotina</taxon>
        <taxon>Agaricomycetes</taxon>
        <taxon>Russulales</taxon>
        <taxon>Lachnocladiaceae</taxon>
        <taxon>Vararia</taxon>
    </lineage>
</organism>
<name>A0ACB8Q731_9AGAM</name>
<reference evidence="1" key="1">
    <citation type="submission" date="2021-02" db="EMBL/GenBank/DDBJ databases">
        <authorList>
            <consortium name="DOE Joint Genome Institute"/>
            <person name="Ahrendt S."/>
            <person name="Looney B.P."/>
            <person name="Miyauchi S."/>
            <person name="Morin E."/>
            <person name="Drula E."/>
            <person name="Courty P.E."/>
            <person name="Chicoki N."/>
            <person name="Fauchery L."/>
            <person name="Kohler A."/>
            <person name="Kuo A."/>
            <person name="Labutti K."/>
            <person name="Pangilinan J."/>
            <person name="Lipzen A."/>
            <person name="Riley R."/>
            <person name="Andreopoulos W."/>
            <person name="He G."/>
            <person name="Johnson J."/>
            <person name="Barry K.W."/>
            <person name="Grigoriev I.V."/>
            <person name="Nagy L."/>
            <person name="Hibbett D."/>
            <person name="Henrissat B."/>
            <person name="Matheny P.B."/>
            <person name="Labbe J."/>
            <person name="Martin F."/>
        </authorList>
    </citation>
    <scope>NUCLEOTIDE SEQUENCE</scope>
    <source>
        <strain evidence="1">EC-137</strain>
    </source>
</reference>
<dbReference type="Proteomes" id="UP000814128">
    <property type="component" value="Unassembled WGS sequence"/>
</dbReference>
<reference evidence="1" key="2">
    <citation type="journal article" date="2022" name="New Phytol.">
        <title>Evolutionary transition to the ectomycorrhizal habit in the genomes of a hyperdiverse lineage of mushroom-forming fungi.</title>
        <authorList>
            <person name="Looney B."/>
            <person name="Miyauchi S."/>
            <person name="Morin E."/>
            <person name="Drula E."/>
            <person name="Courty P.E."/>
            <person name="Kohler A."/>
            <person name="Kuo A."/>
            <person name="LaButti K."/>
            <person name="Pangilinan J."/>
            <person name="Lipzen A."/>
            <person name="Riley R."/>
            <person name="Andreopoulos W."/>
            <person name="He G."/>
            <person name="Johnson J."/>
            <person name="Nolan M."/>
            <person name="Tritt A."/>
            <person name="Barry K.W."/>
            <person name="Grigoriev I.V."/>
            <person name="Nagy L.G."/>
            <person name="Hibbett D."/>
            <person name="Henrissat B."/>
            <person name="Matheny P.B."/>
            <person name="Labbe J."/>
            <person name="Martin F.M."/>
        </authorList>
    </citation>
    <scope>NUCLEOTIDE SEQUENCE</scope>
    <source>
        <strain evidence="1">EC-137</strain>
    </source>
</reference>
<comment type="caution">
    <text evidence="1">The sequence shown here is derived from an EMBL/GenBank/DDBJ whole genome shotgun (WGS) entry which is preliminary data.</text>
</comment>
<accession>A0ACB8Q731</accession>